<dbReference type="Pfam" id="PF00005">
    <property type="entry name" value="ABC_tran"/>
    <property type="match status" value="1"/>
</dbReference>
<accession>A0A4V3XJ03</accession>
<reference evidence="5 6" key="1">
    <citation type="submission" date="2019-02" db="EMBL/GenBank/DDBJ databases">
        <title>Genome sequencing of the rare red list fungi Antrodiella citrinella (Flaviporus citrinellus).</title>
        <authorList>
            <person name="Buettner E."/>
            <person name="Kellner H."/>
        </authorList>
    </citation>
    <scope>NUCLEOTIDE SEQUENCE [LARGE SCALE GENOMIC DNA]</scope>
    <source>
        <strain evidence="5 6">DSM 108506</strain>
    </source>
</reference>
<feature type="region of interest" description="Disordered" evidence="3">
    <location>
        <begin position="144"/>
        <end position="164"/>
    </location>
</feature>
<dbReference type="PANTHER" id="PTHR43119">
    <property type="entry name" value="ABC TRANSPORT PROTEIN ATP-BINDING COMPONENT-RELATED"/>
    <property type="match status" value="1"/>
</dbReference>
<evidence type="ECO:0000259" key="4">
    <source>
        <dbReference type="SMART" id="SM00382"/>
    </source>
</evidence>
<feature type="domain" description="AAA+ ATPase" evidence="4">
    <location>
        <begin position="66"/>
        <end position="239"/>
    </location>
</feature>
<sequence length="240" mass="26151">MLLIARLRGIWQWSAADGAEAAHDLPVISDVSLKHMPAPILEVKAVGCSKAKGQPILSDASFVVNEGDIIILQGKSGCGKSTLLKCLAHLNQYDGEILYRGGTPVSYGIANYRTRVLYVPQRPSLLPGTPRDFVNTILAFKSLNPKSHHNKGNEHRPDGPSDPVNDSIFIAQDWGIDEDLWDRNWSNLSGGESQRIALSIAVGLKTADILLLDEPTSALDAESSKVIENYLTNARNKVDE</sequence>
<dbReference type="SUPFAM" id="SSF52540">
    <property type="entry name" value="P-loop containing nucleoside triphosphate hydrolases"/>
    <property type="match status" value="1"/>
</dbReference>
<dbReference type="Gene3D" id="3.40.50.300">
    <property type="entry name" value="P-loop containing nucleotide triphosphate hydrolases"/>
    <property type="match status" value="1"/>
</dbReference>
<keyword evidence="6" id="KW-1185">Reference proteome</keyword>
<proteinExistence type="predicted"/>
<dbReference type="GO" id="GO:0005524">
    <property type="term" value="F:ATP binding"/>
    <property type="evidence" value="ECO:0007669"/>
    <property type="project" value="UniProtKB-KW"/>
</dbReference>
<dbReference type="AlphaFoldDB" id="A0A4V3XJ03"/>
<evidence type="ECO:0000256" key="2">
    <source>
        <dbReference type="ARBA" id="ARBA00022840"/>
    </source>
</evidence>
<dbReference type="InterPro" id="IPR003439">
    <property type="entry name" value="ABC_transporter-like_ATP-bd"/>
</dbReference>
<dbReference type="PROSITE" id="PS00211">
    <property type="entry name" value="ABC_TRANSPORTER_1"/>
    <property type="match status" value="1"/>
</dbReference>
<dbReference type="GO" id="GO:0016887">
    <property type="term" value="F:ATP hydrolysis activity"/>
    <property type="evidence" value="ECO:0007669"/>
    <property type="project" value="InterPro"/>
</dbReference>
<dbReference type="PANTHER" id="PTHR43119:SF1">
    <property type="entry name" value="ABC TRANSPORTER DOMAIN-CONTAINING PROTEIN"/>
    <property type="match status" value="1"/>
</dbReference>
<dbReference type="EMBL" id="SGPM01000056">
    <property type="protein sequence ID" value="THH31133.1"/>
    <property type="molecule type" value="Genomic_DNA"/>
</dbReference>
<keyword evidence="1" id="KW-0547">Nucleotide-binding</keyword>
<keyword evidence="2" id="KW-0067">ATP-binding</keyword>
<dbReference type="InterPro" id="IPR017871">
    <property type="entry name" value="ABC_transporter-like_CS"/>
</dbReference>
<comment type="caution">
    <text evidence="5">The sequence shown here is derived from an EMBL/GenBank/DDBJ whole genome shotgun (WGS) entry which is preliminary data.</text>
</comment>
<protein>
    <recommendedName>
        <fullName evidence="4">AAA+ ATPase domain-containing protein</fullName>
    </recommendedName>
</protein>
<dbReference type="OrthoDB" id="6593433at2759"/>
<dbReference type="SMART" id="SM00382">
    <property type="entry name" value="AAA"/>
    <property type="match status" value="1"/>
</dbReference>
<dbReference type="InterPro" id="IPR027417">
    <property type="entry name" value="P-loop_NTPase"/>
</dbReference>
<evidence type="ECO:0000256" key="1">
    <source>
        <dbReference type="ARBA" id="ARBA00022741"/>
    </source>
</evidence>
<evidence type="ECO:0000313" key="6">
    <source>
        <dbReference type="Proteomes" id="UP000308730"/>
    </source>
</evidence>
<dbReference type="Proteomes" id="UP000308730">
    <property type="component" value="Unassembled WGS sequence"/>
</dbReference>
<gene>
    <name evidence="5" type="ORF">EUX98_g3040</name>
</gene>
<evidence type="ECO:0000313" key="5">
    <source>
        <dbReference type="EMBL" id="THH31133.1"/>
    </source>
</evidence>
<organism evidence="5 6">
    <name type="scientific">Antrodiella citrinella</name>
    <dbReference type="NCBI Taxonomy" id="2447956"/>
    <lineage>
        <taxon>Eukaryota</taxon>
        <taxon>Fungi</taxon>
        <taxon>Dikarya</taxon>
        <taxon>Basidiomycota</taxon>
        <taxon>Agaricomycotina</taxon>
        <taxon>Agaricomycetes</taxon>
        <taxon>Polyporales</taxon>
        <taxon>Steccherinaceae</taxon>
        <taxon>Antrodiella</taxon>
    </lineage>
</organism>
<name>A0A4V3XJ03_9APHY</name>
<evidence type="ECO:0000256" key="3">
    <source>
        <dbReference type="SAM" id="MobiDB-lite"/>
    </source>
</evidence>
<dbReference type="InterPro" id="IPR003593">
    <property type="entry name" value="AAA+_ATPase"/>
</dbReference>